<organism evidence="1 2">
    <name type="scientific">Solanum pinnatisectum</name>
    <name type="common">tansyleaf nightshade</name>
    <dbReference type="NCBI Taxonomy" id="50273"/>
    <lineage>
        <taxon>Eukaryota</taxon>
        <taxon>Viridiplantae</taxon>
        <taxon>Streptophyta</taxon>
        <taxon>Embryophyta</taxon>
        <taxon>Tracheophyta</taxon>
        <taxon>Spermatophyta</taxon>
        <taxon>Magnoliopsida</taxon>
        <taxon>eudicotyledons</taxon>
        <taxon>Gunneridae</taxon>
        <taxon>Pentapetalae</taxon>
        <taxon>asterids</taxon>
        <taxon>lamiids</taxon>
        <taxon>Solanales</taxon>
        <taxon>Solanaceae</taxon>
        <taxon>Solanoideae</taxon>
        <taxon>Solaneae</taxon>
        <taxon>Solanum</taxon>
    </lineage>
</organism>
<dbReference type="EMBL" id="JAWPEI010000001">
    <property type="protein sequence ID" value="KAK4740433.1"/>
    <property type="molecule type" value="Genomic_DNA"/>
</dbReference>
<evidence type="ECO:0000313" key="1">
    <source>
        <dbReference type="EMBL" id="KAK4740433.1"/>
    </source>
</evidence>
<gene>
    <name evidence="1" type="ORF">R3W88_004130</name>
</gene>
<dbReference type="AlphaFoldDB" id="A0AAV9MRI3"/>
<reference evidence="1 2" key="1">
    <citation type="submission" date="2023-10" db="EMBL/GenBank/DDBJ databases">
        <title>Genome-Wide Identification Analysis in wild type Solanum Pinnatisectum Reveals Some Genes Defensing Phytophthora Infestans.</title>
        <authorList>
            <person name="Sun C."/>
        </authorList>
    </citation>
    <scope>NUCLEOTIDE SEQUENCE [LARGE SCALE GENOMIC DNA]</scope>
    <source>
        <strain evidence="1">LQN</strain>
        <tissue evidence="1">Leaf</tissue>
    </source>
</reference>
<evidence type="ECO:0000313" key="2">
    <source>
        <dbReference type="Proteomes" id="UP001311915"/>
    </source>
</evidence>
<sequence length="97" mass="11137">MNRKGPLITVISLIGWPDSFALDVLSSFNQIMSKCIRRLFCEILLLDELIAFTLLACMTTKQHLRHHAMPLFPADVTICPRRHNMELFHYLAVQAAK</sequence>
<keyword evidence="2" id="KW-1185">Reference proteome</keyword>
<protein>
    <submittedName>
        <fullName evidence="1">Uncharacterized protein</fullName>
    </submittedName>
</protein>
<dbReference type="Proteomes" id="UP001311915">
    <property type="component" value="Unassembled WGS sequence"/>
</dbReference>
<comment type="caution">
    <text evidence="1">The sequence shown here is derived from an EMBL/GenBank/DDBJ whole genome shotgun (WGS) entry which is preliminary data.</text>
</comment>
<proteinExistence type="predicted"/>
<accession>A0AAV9MRI3</accession>
<name>A0AAV9MRI3_9SOLN</name>